<feature type="compositionally biased region" description="Basic and acidic residues" evidence="1">
    <location>
        <begin position="292"/>
        <end position="308"/>
    </location>
</feature>
<sequence>MNGKELSPKSKEDQTLVKVKKEIGARVAIGNKTISAMSASGVSAAQQVTPQRLSNLLLSRGPLAIRFITQALASEIAGFKDLSASKQRRLIMSALDAGDLEHSVVFAKIGWGQWSAKKVDPETFEQERETTNIANAKVKDMVSQERRRSSSSKKHVAKKDLGLSRVGRTTFIDENALASEDEDEGEEGDEEGGTLNYDHFKRRKSSVVFADSPPEDIDHELISHAIRPILKNSHRRSSSKLRSPSVSKPGSYRSSVASLGSNGSGDAAEATFRRLSVTEHHSRSMVDLQASTDKDAELLQGRSRREPRLSFSKESSIRSTLLIHTHSRTSPPTPSQQPLNPGNTDRLPRYHLNNLSSQTLEDLDHSDTDEEDWEHIGAASLRNSCGPPSLQSPDPASAGPVSTVTQSTHLKLKSPPITQGIPEPGPFRKEPEDAKDAAFLLMSLKS</sequence>
<feature type="compositionally biased region" description="Polar residues" evidence="1">
    <location>
        <begin position="252"/>
        <end position="261"/>
    </location>
</feature>
<dbReference type="Proteomes" id="UP000190831">
    <property type="component" value="Chromosome H"/>
</dbReference>
<dbReference type="PANTHER" id="PTHR28164">
    <property type="entry name" value="PROTEIN STB3"/>
    <property type="match status" value="1"/>
</dbReference>
<dbReference type="AlphaFoldDB" id="A0A1G4MJV2"/>
<evidence type="ECO:0000256" key="1">
    <source>
        <dbReference type="SAM" id="MobiDB-lite"/>
    </source>
</evidence>
<feature type="region of interest" description="Disordered" evidence="1">
    <location>
        <begin position="172"/>
        <end position="197"/>
    </location>
</feature>
<proteinExistence type="predicted"/>
<dbReference type="STRING" id="4955.A0A1G4MJV2"/>
<dbReference type="GO" id="GO:0000432">
    <property type="term" value="P:positive regulation of transcription from RNA polymerase II promoter by glucose"/>
    <property type="evidence" value="ECO:0007669"/>
    <property type="project" value="TreeGrafter"/>
</dbReference>
<name>A0A1G4MJV2_LACFM</name>
<keyword evidence="3" id="KW-1185">Reference proteome</keyword>
<organism evidence="2 3">
    <name type="scientific">Lachancea fermentati</name>
    <name type="common">Zygosaccharomyces fermentati</name>
    <dbReference type="NCBI Taxonomy" id="4955"/>
    <lineage>
        <taxon>Eukaryota</taxon>
        <taxon>Fungi</taxon>
        <taxon>Dikarya</taxon>
        <taxon>Ascomycota</taxon>
        <taxon>Saccharomycotina</taxon>
        <taxon>Saccharomycetes</taxon>
        <taxon>Saccharomycetales</taxon>
        <taxon>Saccharomycetaceae</taxon>
        <taxon>Lachancea</taxon>
    </lineage>
</organism>
<accession>A0A1G4MJV2</accession>
<dbReference type="Pfam" id="PF10330">
    <property type="entry name" value="Stb3"/>
    <property type="match status" value="1"/>
</dbReference>
<feature type="compositionally biased region" description="Polar residues" evidence="1">
    <location>
        <begin position="389"/>
        <end position="409"/>
    </location>
</feature>
<feature type="region of interest" description="Disordered" evidence="1">
    <location>
        <begin position="380"/>
        <end position="434"/>
    </location>
</feature>
<dbReference type="GO" id="GO:0005634">
    <property type="term" value="C:nucleus"/>
    <property type="evidence" value="ECO:0007669"/>
    <property type="project" value="TreeGrafter"/>
</dbReference>
<feature type="compositionally biased region" description="Acidic residues" evidence="1">
    <location>
        <begin position="179"/>
        <end position="192"/>
    </location>
</feature>
<dbReference type="PANTHER" id="PTHR28164:SF1">
    <property type="entry name" value="PROTEIN STB3"/>
    <property type="match status" value="1"/>
</dbReference>
<dbReference type="InterPro" id="IPR018818">
    <property type="entry name" value="Stb3"/>
</dbReference>
<feature type="region of interest" description="Disordered" evidence="1">
    <location>
        <begin position="229"/>
        <end position="266"/>
    </location>
</feature>
<dbReference type="OrthoDB" id="5391991at2759"/>
<gene>
    <name evidence="2" type="ORF">LAFE_0H07184G</name>
</gene>
<feature type="region of interest" description="Disordered" evidence="1">
    <location>
        <begin position="140"/>
        <end position="159"/>
    </location>
</feature>
<evidence type="ECO:0000313" key="2">
    <source>
        <dbReference type="EMBL" id="SCW04150.1"/>
    </source>
</evidence>
<evidence type="ECO:0000313" key="3">
    <source>
        <dbReference type="Proteomes" id="UP000190831"/>
    </source>
</evidence>
<feature type="region of interest" description="Disordered" evidence="1">
    <location>
        <begin position="279"/>
        <end position="350"/>
    </location>
</feature>
<reference evidence="2 3" key="1">
    <citation type="submission" date="2016-03" db="EMBL/GenBank/DDBJ databases">
        <authorList>
            <person name="Devillers H."/>
        </authorList>
    </citation>
    <scope>NUCLEOTIDE SEQUENCE [LARGE SCALE GENOMIC DNA]</scope>
    <source>
        <strain evidence="2">CBS 6772</strain>
    </source>
</reference>
<dbReference type="OMA" id="FAKIGWG"/>
<dbReference type="EMBL" id="LT598491">
    <property type="protein sequence ID" value="SCW04150.1"/>
    <property type="molecule type" value="Genomic_DNA"/>
</dbReference>
<dbReference type="GO" id="GO:0043565">
    <property type="term" value="F:sequence-specific DNA binding"/>
    <property type="evidence" value="ECO:0007669"/>
    <property type="project" value="TreeGrafter"/>
</dbReference>
<protein>
    <submittedName>
        <fullName evidence="2">LAFE_0H07184g1_1</fullName>
    </submittedName>
</protein>